<comment type="caution">
    <text evidence="1">The sequence shown here is derived from an EMBL/GenBank/DDBJ whole genome shotgun (WGS) entry which is preliminary data.</text>
</comment>
<protein>
    <recommendedName>
        <fullName evidence="3">CYTH domain-containing protein</fullName>
    </recommendedName>
</protein>
<dbReference type="EMBL" id="JAUMIT010000011">
    <property type="protein sequence ID" value="MDO3695931.1"/>
    <property type="molecule type" value="Genomic_DNA"/>
</dbReference>
<name>A0ABT8VVC9_9FLAO</name>
<keyword evidence="2" id="KW-1185">Reference proteome</keyword>
<evidence type="ECO:0000313" key="1">
    <source>
        <dbReference type="EMBL" id="MDO3695931.1"/>
    </source>
</evidence>
<gene>
    <name evidence="1" type="ORF">QVZ41_13855</name>
</gene>
<dbReference type="Proteomes" id="UP001168642">
    <property type="component" value="Unassembled WGS sequence"/>
</dbReference>
<organism evidence="1 2">
    <name type="scientific">Wenyingzhuangia gilva</name>
    <dbReference type="NCBI Taxonomy" id="3057677"/>
    <lineage>
        <taxon>Bacteria</taxon>
        <taxon>Pseudomonadati</taxon>
        <taxon>Bacteroidota</taxon>
        <taxon>Flavobacteriia</taxon>
        <taxon>Flavobacteriales</taxon>
        <taxon>Flavobacteriaceae</taxon>
        <taxon>Wenyingzhuangia</taxon>
    </lineage>
</organism>
<sequence length="210" mass="25021">METTQKVFLDNLAVTQKYITKYKLSENQTTDLRTLNFKIDNEYIFKFEKYDASYNQESFITTKWINNPINEKTTILNIFDKQIHLKREALVGDYEVEVSGRILISNYYDALWEGYCEIVTEGFADEHDLLPIDTWFHLENGLLYSWIPEEYIEIASDCIWASSTDIFKWHEKEISDFFKVKEKPLVKEIKIEKKEPVKKVSILKKWFGKN</sequence>
<reference evidence="1" key="1">
    <citation type="submission" date="2023-07" db="EMBL/GenBank/DDBJ databases">
        <title>Wenyingzhuangia sp. chi5 genome sequencing and assembly.</title>
        <authorList>
            <person name="Park S."/>
        </authorList>
    </citation>
    <scope>NUCLEOTIDE SEQUENCE</scope>
    <source>
        <strain evidence="1">Chi5</strain>
    </source>
</reference>
<evidence type="ECO:0008006" key="3">
    <source>
        <dbReference type="Google" id="ProtNLM"/>
    </source>
</evidence>
<dbReference type="RefSeq" id="WP_302885236.1">
    <property type="nucleotide sequence ID" value="NZ_JAUMIT010000011.1"/>
</dbReference>
<accession>A0ABT8VVC9</accession>
<evidence type="ECO:0000313" key="2">
    <source>
        <dbReference type="Proteomes" id="UP001168642"/>
    </source>
</evidence>
<proteinExistence type="predicted"/>